<dbReference type="EC" id="3.4.16.5" evidence="7"/>
<dbReference type="EMBL" id="DS924441">
    <property type="protein sequence ID" value="EEC17501.1"/>
    <property type="molecule type" value="Genomic_DNA"/>
</dbReference>
<organism>
    <name type="scientific">Ixodes scapularis</name>
    <name type="common">Black-legged tick</name>
    <name type="synonym">Deer tick</name>
    <dbReference type="NCBI Taxonomy" id="6945"/>
    <lineage>
        <taxon>Eukaryota</taxon>
        <taxon>Metazoa</taxon>
        <taxon>Ecdysozoa</taxon>
        <taxon>Arthropoda</taxon>
        <taxon>Chelicerata</taxon>
        <taxon>Arachnida</taxon>
        <taxon>Acari</taxon>
        <taxon>Parasitiformes</taxon>
        <taxon>Ixodida</taxon>
        <taxon>Ixodoidea</taxon>
        <taxon>Ixodidae</taxon>
        <taxon>Ixodinae</taxon>
        <taxon>Ixodes</taxon>
    </lineage>
</organism>
<evidence type="ECO:0000256" key="5">
    <source>
        <dbReference type="ARBA" id="ARBA00022801"/>
    </source>
</evidence>
<dbReference type="Pfam" id="PF00450">
    <property type="entry name" value="Peptidase_S10"/>
    <property type="match status" value="1"/>
</dbReference>
<protein>
    <submittedName>
        <fullName evidence="7 8">Serine carboxypeptidase, putative</fullName>
        <ecNumber evidence="7">3.4.16.5</ecNumber>
    </submittedName>
</protein>
<gene>
    <name evidence="7" type="ORF">IscW_ISCW022360</name>
</gene>
<keyword evidence="5 7" id="KW-0378">Hydrolase</keyword>
<dbReference type="InParanoid" id="B7QF79"/>
<dbReference type="HOGENOM" id="CLU_008523_10_1_1"/>
<dbReference type="VEuPathDB" id="VectorBase:ISCW022360"/>
<evidence type="ECO:0000256" key="3">
    <source>
        <dbReference type="ARBA" id="ARBA00022670"/>
    </source>
</evidence>
<evidence type="ECO:0000256" key="1">
    <source>
        <dbReference type="ARBA" id="ARBA00009431"/>
    </source>
</evidence>
<dbReference type="PRINTS" id="PR00724">
    <property type="entry name" value="CRBOXYPTASEC"/>
</dbReference>
<dbReference type="Proteomes" id="UP000001555">
    <property type="component" value="Unassembled WGS sequence"/>
</dbReference>
<dbReference type="SUPFAM" id="SSF53474">
    <property type="entry name" value="alpha/beta-Hydrolases"/>
    <property type="match status" value="1"/>
</dbReference>
<dbReference type="Gene3D" id="3.40.50.1820">
    <property type="entry name" value="alpha/beta hydrolase"/>
    <property type="match status" value="1"/>
</dbReference>
<dbReference type="EnsemblMetazoa" id="ISCW022360-RA">
    <property type="protein sequence ID" value="ISCW022360-PA"/>
    <property type="gene ID" value="ISCW022360"/>
</dbReference>
<keyword evidence="9" id="KW-1185">Reference proteome</keyword>
<dbReference type="VEuPathDB" id="VectorBase:ISCI022360"/>
<keyword evidence="4" id="KW-0732">Signal</keyword>
<comment type="similarity">
    <text evidence="1">Belongs to the peptidase S10 family.</text>
</comment>
<keyword evidence="3" id="KW-0645">Protease</keyword>
<evidence type="ECO:0000256" key="4">
    <source>
        <dbReference type="ARBA" id="ARBA00022729"/>
    </source>
</evidence>
<dbReference type="GO" id="GO:0004185">
    <property type="term" value="F:serine-type carboxypeptidase activity"/>
    <property type="evidence" value="ECO:0000318"/>
    <property type="project" value="GO_Central"/>
</dbReference>
<dbReference type="PANTHER" id="PTHR11802:SF472">
    <property type="entry name" value="SERINE CARBOXYPEPTIDASE CPVL-RELATED"/>
    <property type="match status" value="1"/>
</dbReference>
<evidence type="ECO:0000256" key="2">
    <source>
        <dbReference type="ARBA" id="ARBA00022645"/>
    </source>
</evidence>
<dbReference type="InterPro" id="IPR001563">
    <property type="entry name" value="Peptidase_S10"/>
</dbReference>
<evidence type="ECO:0000313" key="9">
    <source>
        <dbReference type="Proteomes" id="UP000001555"/>
    </source>
</evidence>
<evidence type="ECO:0000313" key="7">
    <source>
        <dbReference type="EMBL" id="EEC17501.1"/>
    </source>
</evidence>
<dbReference type="InterPro" id="IPR029058">
    <property type="entry name" value="AB_hydrolase_fold"/>
</dbReference>
<dbReference type="GO" id="GO:0006508">
    <property type="term" value="P:proteolysis"/>
    <property type="evidence" value="ECO:0007669"/>
    <property type="project" value="UniProtKB-KW"/>
</dbReference>
<proteinExistence type="inferred from homology"/>
<keyword evidence="6" id="KW-0325">Glycoprotein</keyword>
<dbReference type="EMBL" id="ABJB010290482">
    <property type="status" value="NOT_ANNOTATED_CDS"/>
    <property type="molecule type" value="Genomic_DNA"/>
</dbReference>
<dbReference type="OrthoDB" id="443318at2759"/>
<evidence type="ECO:0000313" key="8">
    <source>
        <dbReference type="EnsemblMetazoa" id="ISCW022360-PA"/>
    </source>
</evidence>
<dbReference type="PANTHER" id="PTHR11802">
    <property type="entry name" value="SERINE PROTEASE FAMILY S10 SERINE CARBOXYPEPTIDASE"/>
    <property type="match status" value="1"/>
</dbReference>
<name>B7QF79_IXOSC</name>
<evidence type="ECO:0000256" key="6">
    <source>
        <dbReference type="ARBA" id="ARBA00023180"/>
    </source>
</evidence>
<keyword evidence="2 7" id="KW-0121">Carboxypeptidase</keyword>
<accession>B7QF79</accession>
<reference evidence="7 9" key="1">
    <citation type="submission" date="2008-03" db="EMBL/GenBank/DDBJ databases">
        <title>Annotation of Ixodes scapularis.</title>
        <authorList>
            <consortium name="Ixodes scapularis Genome Project Consortium"/>
            <person name="Caler E."/>
            <person name="Hannick L.I."/>
            <person name="Bidwell S."/>
            <person name="Joardar V."/>
            <person name="Thiagarajan M."/>
            <person name="Amedeo P."/>
            <person name="Galinsky K.J."/>
            <person name="Schobel S."/>
            <person name="Inman J."/>
            <person name="Hostetler J."/>
            <person name="Miller J."/>
            <person name="Hammond M."/>
            <person name="Megy K."/>
            <person name="Lawson D."/>
            <person name="Kodira C."/>
            <person name="Sutton G."/>
            <person name="Meyer J."/>
            <person name="Hill C.A."/>
            <person name="Birren B."/>
            <person name="Nene V."/>
            <person name="Collins F."/>
            <person name="Alarcon-Chaidez F."/>
            <person name="Wikel S."/>
            <person name="Strausberg R."/>
        </authorList>
    </citation>
    <scope>NUCLEOTIDE SEQUENCE [LARGE SCALE GENOMIC DNA]</scope>
    <source>
        <strain evidence="9">Wikel</strain>
        <strain evidence="7">Wikel colony</strain>
    </source>
</reference>
<reference evidence="8" key="2">
    <citation type="submission" date="2020-05" db="UniProtKB">
        <authorList>
            <consortium name="EnsemblMetazoa"/>
        </authorList>
    </citation>
    <scope>IDENTIFICATION</scope>
    <source>
        <strain evidence="8">wikel</strain>
    </source>
</reference>
<dbReference type="AlphaFoldDB" id="B7QF79"/>
<sequence>MNMIFLDQPVGSGYSYTKSQNGYAKNLDDVATSITEFLRQFLKMFPEFNGRDFYVGGESYGARFAVGIAHSLFTENNPEIPLNVKGLICGAGFLGPLLEVADSHEFLFEVSMLTSEGRDEFASRFELIRTLAATNQTAALLLLLQTVFTSDTNPTLFQQLTGYDNQASALYATKPANMLAYEKYVQTKEFKKAVHIGDSVVFEQDMFAVMFGLLNDYLANIDAEIEDLLDTYKVLFYYGQMDSLFPAVHQKAFARSLNWTGSDVFRNANRQTWRAGNSAVKLLGYKTTAAQFTEIVLLKAGHYAAVDEPRATYYMMSDFFNAQAP</sequence>
<dbReference type="VEuPathDB" id="VectorBase:ISCP_011374"/>
<dbReference type="PaxDb" id="6945-B7QF79"/>
<dbReference type="EMBL" id="ABJB010476711">
    <property type="status" value="NOT_ANNOTATED_CDS"/>
    <property type="molecule type" value="Genomic_DNA"/>
</dbReference>